<keyword evidence="3" id="KW-0378">Hydrolase</keyword>
<comment type="function">
    <text evidence="3">Toxic component of a type II toxin-antitoxin (TA) system.</text>
</comment>
<keyword evidence="2" id="KW-1277">Toxin-antitoxin system</keyword>
<dbReference type="SUPFAM" id="SSF50118">
    <property type="entry name" value="Cell growth inhibitor/plasmid maintenance toxic component"/>
    <property type="match status" value="1"/>
</dbReference>
<evidence type="ECO:0000313" key="5">
    <source>
        <dbReference type="Proteomes" id="UP000065220"/>
    </source>
</evidence>
<accession>A0A0X8JGV0</accession>
<dbReference type="Proteomes" id="UP000065220">
    <property type="component" value="Chromosome"/>
</dbReference>
<dbReference type="AlphaFoldDB" id="A0A0X8JGV0"/>
<dbReference type="GO" id="GO:0016075">
    <property type="term" value="P:rRNA catabolic process"/>
    <property type="evidence" value="ECO:0007669"/>
    <property type="project" value="TreeGrafter"/>
</dbReference>
<comment type="similarity">
    <text evidence="1 3">Belongs to the PemK/MazF family.</text>
</comment>
<keyword evidence="3" id="KW-0255">Endonuclease</keyword>
<proteinExistence type="inferred from homology"/>
<dbReference type="GO" id="GO:0004521">
    <property type="term" value="F:RNA endonuclease activity"/>
    <property type="evidence" value="ECO:0007669"/>
    <property type="project" value="TreeGrafter"/>
</dbReference>
<dbReference type="GO" id="GO:0006402">
    <property type="term" value="P:mRNA catabolic process"/>
    <property type="evidence" value="ECO:0007669"/>
    <property type="project" value="TreeGrafter"/>
</dbReference>
<dbReference type="EC" id="3.1.-.-" evidence="3"/>
<dbReference type="EMBL" id="CP014228">
    <property type="protein sequence ID" value="AMD88153.1"/>
    <property type="molecule type" value="Genomic_DNA"/>
</dbReference>
<dbReference type="InterPro" id="IPR011067">
    <property type="entry name" value="Plasmid_toxin/cell-grow_inhib"/>
</dbReference>
<dbReference type="KEGG" id="ard:AXF14_11895"/>
<reference evidence="5" key="1">
    <citation type="submission" date="2016-02" db="EMBL/GenBank/DDBJ databases">
        <authorList>
            <person name="Holder M.E."/>
            <person name="Ajami N.J."/>
            <person name="Petrosino J.F."/>
        </authorList>
    </citation>
    <scope>NUCLEOTIDE SEQUENCE [LARGE SCALE GENOMIC DNA]</scope>
    <source>
        <strain evidence="5">CCUG 36733</strain>
    </source>
</reference>
<name>A0A0X8JGV0_ACTRD</name>
<dbReference type="PANTHER" id="PTHR33988">
    <property type="entry name" value="ENDORIBONUCLEASE MAZF-RELATED"/>
    <property type="match status" value="1"/>
</dbReference>
<dbReference type="InterPro" id="IPR003477">
    <property type="entry name" value="PemK-like"/>
</dbReference>
<dbReference type="GO" id="GO:0016787">
    <property type="term" value="F:hydrolase activity"/>
    <property type="evidence" value="ECO:0007669"/>
    <property type="project" value="UniProtKB-KW"/>
</dbReference>
<dbReference type="PIRSF" id="PIRSF033490">
    <property type="entry name" value="MazF"/>
    <property type="match status" value="1"/>
</dbReference>
<dbReference type="STRING" id="111015.AXF14_11895"/>
<organism evidence="4 5">
    <name type="scientific">Actinomyces radicidentis</name>
    <dbReference type="NCBI Taxonomy" id="111015"/>
    <lineage>
        <taxon>Bacteria</taxon>
        <taxon>Bacillati</taxon>
        <taxon>Actinomycetota</taxon>
        <taxon>Actinomycetes</taxon>
        <taxon>Actinomycetales</taxon>
        <taxon>Actinomycetaceae</taxon>
        <taxon>Actinomyces</taxon>
    </lineage>
</organism>
<evidence type="ECO:0000313" key="4">
    <source>
        <dbReference type="EMBL" id="AMD88153.1"/>
    </source>
</evidence>
<protein>
    <recommendedName>
        <fullName evidence="3">mRNA interferase</fullName>
        <ecNumber evidence="3">3.1.-.-</ecNumber>
    </recommendedName>
</protein>
<evidence type="ECO:0000256" key="3">
    <source>
        <dbReference type="PIRNR" id="PIRNR033490"/>
    </source>
</evidence>
<evidence type="ECO:0000256" key="2">
    <source>
        <dbReference type="ARBA" id="ARBA00022649"/>
    </source>
</evidence>
<evidence type="ECO:0000256" key="1">
    <source>
        <dbReference type="ARBA" id="ARBA00007521"/>
    </source>
</evidence>
<dbReference type="OrthoDB" id="9808744at2"/>
<dbReference type="Pfam" id="PF02452">
    <property type="entry name" value="PemK_toxin"/>
    <property type="match status" value="1"/>
</dbReference>
<keyword evidence="3" id="KW-0540">Nuclease</keyword>
<keyword evidence="5" id="KW-1185">Reference proteome</keyword>
<sequence>MADACSSVRAGDVVWAELDPVHGREQGGRRPVVVVSGDDYNALVDTLLFVVPVTSVDRGWPNHVRLTGHLNLDRASWALTEQLRAISRERVHGLAGAVDDETLGRIRTWISTFLDL</sequence>
<dbReference type="GO" id="GO:0003677">
    <property type="term" value="F:DNA binding"/>
    <property type="evidence" value="ECO:0007669"/>
    <property type="project" value="InterPro"/>
</dbReference>
<dbReference type="RefSeq" id="WP_067943497.1">
    <property type="nucleotide sequence ID" value="NZ_CAUHMM010000213.1"/>
</dbReference>
<dbReference type="Gene3D" id="2.30.30.110">
    <property type="match status" value="1"/>
</dbReference>
<gene>
    <name evidence="4" type="ORF">AXF14_11895</name>
</gene>